<name>J1JEL3_9HYPH</name>
<sequence>MEKLKFPPEEGMEIVAVDKFITHLWASKYQIVIEILS</sequence>
<dbReference type="Proteomes" id="UP000002646">
    <property type="component" value="Unassembled WGS sequence"/>
</dbReference>
<comment type="caution">
    <text evidence="1">The sequence shown here is derived from an EMBL/GenBank/DDBJ whole genome shotgun (WGS) entry which is preliminary data.</text>
</comment>
<evidence type="ECO:0000313" key="1">
    <source>
        <dbReference type="EMBL" id="EJF82902.1"/>
    </source>
</evidence>
<dbReference type="HOGENOM" id="CLU_3340647_0_0_5"/>
<evidence type="ECO:0000313" key="2">
    <source>
        <dbReference type="Proteomes" id="UP000002646"/>
    </source>
</evidence>
<dbReference type="STRING" id="1094564.MCW_01556"/>
<accession>J1JEL3</accession>
<dbReference type="PATRIC" id="fig|1094564.3.peg.1811"/>
<proteinExistence type="predicted"/>
<dbReference type="AlphaFoldDB" id="J1JEL3"/>
<protein>
    <submittedName>
        <fullName evidence="1">Uncharacterized protein</fullName>
    </submittedName>
</protein>
<reference evidence="1 2" key="1">
    <citation type="submission" date="2012-03" db="EMBL/GenBank/DDBJ databases">
        <title>The Genome Sequence of Bartonella washoensis 085-0475.</title>
        <authorList>
            <consortium name="The Broad Institute Genome Sequencing Platform"/>
            <consortium name="The Broad Institute Genome Sequencing Center for Infectious Disease"/>
            <person name="Feldgarden M."/>
            <person name="Kirby J."/>
            <person name="Kosoy M."/>
            <person name="Birtles R."/>
            <person name="Probert W.S."/>
            <person name="Chiaraviglio L."/>
            <person name="Young S.K."/>
            <person name="Zeng Q."/>
            <person name="Gargeya S."/>
            <person name="Fitzgerald M."/>
            <person name="Haas B."/>
            <person name="Abouelleil A."/>
            <person name="Alvarado L."/>
            <person name="Arachchi H.M."/>
            <person name="Berlin A."/>
            <person name="Chapman S.B."/>
            <person name="Gearin G."/>
            <person name="Goldberg J."/>
            <person name="Griggs A."/>
            <person name="Gujja S."/>
            <person name="Hansen M."/>
            <person name="Heiman D."/>
            <person name="Howarth C."/>
            <person name="Larimer J."/>
            <person name="Lui A."/>
            <person name="MacDonald P.J.P."/>
            <person name="McCowen C."/>
            <person name="Montmayeur A."/>
            <person name="Murphy C."/>
            <person name="Neiman D."/>
            <person name="Pearson M."/>
            <person name="Priest M."/>
            <person name="Roberts A."/>
            <person name="Saif S."/>
            <person name="Shea T."/>
            <person name="Sisk P."/>
            <person name="Stolte C."/>
            <person name="Sykes S."/>
            <person name="Wortman J."/>
            <person name="Nusbaum C."/>
            <person name="Birren B."/>
        </authorList>
    </citation>
    <scope>NUCLEOTIDE SEQUENCE [LARGE SCALE GENOMIC DNA]</scope>
    <source>
        <strain evidence="1 2">085-0475</strain>
    </source>
</reference>
<organism evidence="1 2">
    <name type="scientific">Cardidatus Bartonella washoeensis 085-0475</name>
    <dbReference type="NCBI Taxonomy" id="1094564"/>
    <lineage>
        <taxon>Bacteria</taxon>
        <taxon>Pseudomonadati</taxon>
        <taxon>Pseudomonadota</taxon>
        <taxon>Alphaproteobacteria</taxon>
        <taxon>Hyphomicrobiales</taxon>
        <taxon>Bartonellaceae</taxon>
        <taxon>Bartonella</taxon>
    </lineage>
</organism>
<dbReference type="EMBL" id="AILX01000032">
    <property type="protein sequence ID" value="EJF82902.1"/>
    <property type="molecule type" value="Genomic_DNA"/>
</dbReference>
<gene>
    <name evidence="1" type="ORF">MCW_01556</name>
</gene>